<organism evidence="2 3">
    <name type="scientific">Limosilactobacillus fermentum 3872</name>
    <dbReference type="NCBI Taxonomy" id="1381124"/>
    <lineage>
        <taxon>Bacteria</taxon>
        <taxon>Bacillati</taxon>
        <taxon>Bacillota</taxon>
        <taxon>Bacilli</taxon>
        <taxon>Lactobacillales</taxon>
        <taxon>Lactobacillaceae</taxon>
        <taxon>Limosilactobacillus</taxon>
    </lineage>
</organism>
<name>A0A806T522_LIMFE</name>
<dbReference type="AlphaFoldDB" id="A0A806T522"/>
<sequence length="175" mass="20041">MSSKVVITEKKWRSINRKLELAKFEAWFWRNRCESLMDQQGGASSWQWQSTDASAPIDPVDDQADYDVDLEEADLEEAMDRAEAKMAHLQKLMDKLELKINDLDDMVADQDDEGELPELPNWQDEPVSDGEAPQEVNYYGPNDLEGALAKVDEEIEALDKQLKYYKSSPLPDEAE</sequence>
<evidence type="ECO:0000256" key="1">
    <source>
        <dbReference type="SAM" id="MobiDB-lite"/>
    </source>
</evidence>
<reference evidence="2 3" key="1">
    <citation type="journal article" date="2013" name="Genome Announc.">
        <title>Draft Genome Sequence of Lactobacillus fermentum Strain 3872.</title>
        <authorList>
            <person name="Karlyshev A.V."/>
            <person name="Raju K."/>
            <person name="Abramov V.M."/>
        </authorList>
    </citation>
    <scope>NUCLEOTIDE SEQUENCE [LARGE SCALE GENOMIC DNA]</scope>
    <source>
        <strain evidence="2 3">3872</strain>
    </source>
</reference>
<dbReference type="Proteomes" id="UP000016629">
    <property type="component" value="Chromosome"/>
</dbReference>
<reference evidence="2 3" key="2">
    <citation type="journal article" name="FEMS Microbiol. Lett.">
        <title>Lactobacillus fermentum 3872 genome sequencing reveals plasmid and chromosomal genes potentially involved in a probiotic activity.</title>
        <authorList>
            <person name="Lehri B."/>
            <person name="Seddon A.M."/>
            <person name="Karlyshev A.V."/>
        </authorList>
    </citation>
    <scope>NUCLEOTIDE SEQUENCE [LARGE SCALE GENOMIC DNA]</scope>
    <source>
        <strain evidence="2 3">3872</strain>
    </source>
</reference>
<proteinExistence type="predicted"/>
<feature type="region of interest" description="Disordered" evidence="1">
    <location>
        <begin position="109"/>
        <end position="142"/>
    </location>
</feature>
<dbReference type="RefSeq" id="WP_021350067.1">
    <property type="nucleotide sequence ID" value="NZ_CP011536.1"/>
</dbReference>
<protein>
    <submittedName>
        <fullName evidence="2">Uncharacterized protein</fullName>
    </submittedName>
</protein>
<accession>A0A806T522</accession>
<evidence type="ECO:0000313" key="2">
    <source>
        <dbReference type="EMBL" id="AKM50953.1"/>
    </source>
</evidence>
<gene>
    <name evidence="2" type="ORF">N573_004155</name>
</gene>
<evidence type="ECO:0000313" key="3">
    <source>
        <dbReference type="Proteomes" id="UP000016629"/>
    </source>
</evidence>
<dbReference type="EMBL" id="CP011536">
    <property type="protein sequence ID" value="AKM50953.1"/>
    <property type="molecule type" value="Genomic_DNA"/>
</dbReference>